<protein>
    <submittedName>
        <fullName evidence="7">Programmed cell death protein 2-like</fullName>
    </submittedName>
</protein>
<proteinExistence type="predicted"/>
<evidence type="ECO:0000256" key="1">
    <source>
        <dbReference type="ARBA" id="ARBA00022723"/>
    </source>
</evidence>
<dbReference type="PANTHER" id="PTHR12298">
    <property type="entry name" value="PCDC2 PROGRAMMED CELL DEATH PROTEIN 2 -RELATED"/>
    <property type="match status" value="1"/>
</dbReference>
<dbReference type="Pfam" id="PF01753">
    <property type="entry name" value="zf-MYND"/>
    <property type="match status" value="1"/>
</dbReference>
<dbReference type="Pfam" id="PF04194">
    <property type="entry name" value="PDCD2_C"/>
    <property type="match status" value="1"/>
</dbReference>
<accession>A0ABM1MLQ4</accession>
<dbReference type="PROSITE" id="PS01360">
    <property type="entry name" value="ZF_MYND_1"/>
    <property type="match status" value="1"/>
</dbReference>
<dbReference type="PROSITE" id="PS50865">
    <property type="entry name" value="ZF_MYND_2"/>
    <property type="match status" value="1"/>
</dbReference>
<gene>
    <name evidence="7" type="primary">LOC108561900</name>
</gene>
<evidence type="ECO:0000259" key="5">
    <source>
        <dbReference type="PROSITE" id="PS50865"/>
    </source>
</evidence>
<dbReference type="RefSeq" id="XP_017775504.1">
    <property type="nucleotide sequence ID" value="XM_017920015.1"/>
</dbReference>
<evidence type="ECO:0000313" key="6">
    <source>
        <dbReference type="Proteomes" id="UP000695000"/>
    </source>
</evidence>
<organism evidence="6 7">
    <name type="scientific">Nicrophorus vespilloides</name>
    <name type="common">Boreal carrion beetle</name>
    <dbReference type="NCBI Taxonomy" id="110193"/>
    <lineage>
        <taxon>Eukaryota</taxon>
        <taxon>Metazoa</taxon>
        <taxon>Ecdysozoa</taxon>
        <taxon>Arthropoda</taxon>
        <taxon>Hexapoda</taxon>
        <taxon>Insecta</taxon>
        <taxon>Pterygota</taxon>
        <taxon>Neoptera</taxon>
        <taxon>Endopterygota</taxon>
        <taxon>Coleoptera</taxon>
        <taxon>Polyphaga</taxon>
        <taxon>Staphyliniformia</taxon>
        <taxon>Silphidae</taxon>
        <taxon>Nicrophorinae</taxon>
        <taxon>Nicrophorus</taxon>
    </lineage>
</organism>
<dbReference type="InterPro" id="IPR002893">
    <property type="entry name" value="Znf_MYND"/>
</dbReference>
<sequence>MSEEISSRVDVGFCEEVHEKWRVQSAQFPSKVGGKPAWLSYENIPGYEDLKCPKCENQMCFLCQVYAPLEDDPANFHRTIFIFLCRSATCCQRNRSDTVRVFRNQLSWKNPFYSHEPPPEEEPVHFDAARFSKLCELCGCFAEKTCSKCKKAWYCSREHQIIHWKDHHKDACGNPSKPSKLSSILFTEYEIVIESEEYKKSVVNEEDQLQLYNRLVSEGRTGTLPESEEAELENHATCEKDKVFANFRKRVDCNPEQILRYERGGEPLWIASEPKPEAVPDCEQCGGPRQFEFQVMPQLLTVLKENELDFGVLLVYTCKRSCSSQKTYSNEFVFKQDVCETDTV</sequence>
<dbReference type="InterPro" id="IPR007320">
    <property type="entry name" value="PDCD2_C"/>
</dbReference>
<name>A0ABM1MLQ4_NICVS</name>
<reference evidence="7" key="1">
    <citation type="submission" date="2025-08" db="UniProtKB">
        <authorList>
            <consortium name="RefSeq"/>
        </authorList>
    </citation>
    <scope>IDENTIFICATION</scope>
    <source>
        <tissue evidence="7">Whole Larva</tissue>
    </source>
</reference>
<evidence type="ECO:0000313" key="7">
    <source>
        <dbReference type="RefSeq" id="XP_017775504.1"/>
    </source>
</evidence>
<dbReference type="Proteomes" id="UP000695000">
    <property type="component" value="Unplaced"/>
</dbReference>
<dbReference type="GeneID" id="108561900"/>
<keyword evidence="2 4" id="KW-0863">Zinc-finger</keyword>
<keyword evidence="3" id="KW-0862">Zinc</keyword>
<dbReference type="Gene3D" id="6.10.140.2220">
    <property type="match status" value="1"/>
</dbReference>
<keyword evidence="1" id="KW-0479">Metal-binding</keyword>
<dbReference type="SUPFAM" id="SSF144232">
    <property type="entry name" value="HIT/MYND zinc finger-like"/>
    <property type="match status" value="1"/>
</dbReference>
<feature type="domain" description="MYND-type" evidence="5">
    <location>
        <begin position="135"/>
        <end position="172"/>
    </location>
</feature>
<evidence type="ECO:0000256" key="3">
    <source>
        <dbReference type="ARBA" id="ARBA00022833"/>
    </source>
</evidence>
<evidence type="ECO:0000256" key="2">
    <source>
        <dbReference type="ARBA" id="ARBA00022771"/>
    </source>
</evidence>
<evidence type="ECO:0000256" key="4">
    <source>
        <dbReference type="PROSITE-ProRule" id="PRU00134"/>
    </source>
</evidence>
<keyword evidence="6" id="KW-1185">Reference proteome</keyword>
<dbReference type="PANTHER" id="PTHR12298:SF4">
    <property type="entry name" value="PROGRAMMED CELL DEATH PROTEIN 2"/>
    <property type="match status" value="1"/>
</dbReference>